<proteinExistence type="inferred from homology"/>
<dbReference type="InterPro" id="IPR005913">
    <property type="entry name" value="dTDP_dehydrorham_reduct"/>
</dbReference>
<evidence type="ECO:0000313" key="4">
    <source>
        <dbReference type="EMBL" id="MFD1813455.1"/>
    </source>
</evidence>
<comment type="caution">
    <text evidence="4">The sequence shown here is derived from an EMBL/GenBank/DDBJ whole genome shotgun (WGS) entry which is preliminary data.</text>
</comment>
<feature type="domain" description="RmlD-like substrate binding" evidence="3">
    <location>
        <begin position="3"/>
        <end position="280"/>
    </location>
</feature>
<comment type="function">
    <text evidence="2">Catalyzes the reduction of dTDP-6-deoxy-L-lyxo-4-hexulose to yield dTDP-L-rhamnose.</text>
</comment>
<dbReference type="PANTHER" id="PTHR10491:SF4">
    <property type="entry name" value="METHIONINE ADENOSYLTRANSFERASE 2 SUBUNIT BETA"/>
    <property type="match status" value="1"/>
</dbReference>
<dbReference type="Gene3D" id="3.40.50.720">
    <property type="entry name" value="NAD(P)-binding Rossmann-like Domain"/>
    <property type="match status" value="1"/>
</dbReference>
<keyword evidence="2 4" id="KW-0560">Oxidoreductase</keyword>
<gene>
    <name evidence="4" type="primary">rfbD</name>
    <name evidence="4" type="ORF">ACFSJG_14630</name>
</gene>
<dbReference type="Pfam" id="PF04321">
    <property type="entry name" value="RmlD_sub_bind"/>
    <property type="match status" value="1"/>
</dbReference>
<dbReference type="InterPro" id="IPR029903">
    <property type="entry name" value="RmlD-like-bd"/>
</dbReference>
<evidence type="ECO:0000256" key="2">
    <source>
        <dbReference type="RuleBase" id="RU364082"/>
    </source>
</evidence>
<dbReference type="EMBL" id="JBHUFB010000010">
    <property type="protein sequence ID" value="MFD1813455.1"/>
    <property type="molecule type" value="Genomic_DNA"/>
</dbReference>
<accession>A0ABW4P4U9</accession>
<evidence type="ECO:0000256" key="1">
    <source>
        <dbReference type="ARBA" id="ARBA00010944"/>
    </source>
</evidence>
<dbReference type="GO" id="GO:0008831">
    <property type="term" value="F:dTDP-4-dehydrorhamnose reductase activity"/>
    <property type="evidence" value="ECO:0007669"/>
    <property type="project" value="UniProtKB-EC"/>
</dbReference>
<name>A0ABW4P4U9_9NOCA</name>
<keyword evidence="2" id="KW-0521">NADP</keyword>
<dbReference type="Gene3D" id="3.90.25.10">
    <property type="entry name" value="UDP-galactose 4-epimerase, domain 1"/>
    <property type="match status" value="1"/>
</dbReference>
<evidence type="ECO:0000259" key="3">
    <source>
        <dbReference type="Pfam" id="PF04321"/>
    </source>
</evidence>
<reference evidence="5" key="1">
    <citation type="journal article" date="2019" name="Int. J. Syst. Evol. Microbiol.">
        <title>The Global Catalogue of Microorganisms (GCM) 10K type strain sequencing project: providing services to taxonomists for standard genome sequencing and annotation.</title>
        <authorList>
            <consortium name="The Broad Institute Genomics Platform"/>
            <consortium name="The Broad Institute Genome Sequencing Center for Infectious Disease"/>
            <person name="Wu L."/>
            <person name="Ma J."/>
        </authorList>
    </citation>
    <scope>NUCLEOTIDE SEQUENCE [LARGE SCALE GENOMIC DNA]</scope>
    <source>
        <strain evidence="5">DT72</strain>
    </source>
</reference>
<dbReference type="SUPFAM" id="SSF51735">
    <property type="entry name" value="NAD(P)-binding Rossmann-fold domains"/>
    <property type="match status" value="1"/>
</dbReference>
<dbReference type="InterPro" id="IPR036291">
    <property type="entry name" value="NAD(P)-bd_dom_sf"/>
</dbReference>
<protein>
    <recommendedName>
        <fullName evidence="2">dTDP-4-dehydrorhamnose reductase</fullName>
        <ecNumber evidence="2">1.1.1.133</ecNumber>
    </recommendedName>
</protein>
<dbReference type="CDD" id="cd05254">
    <property type="entry name" value="dTDP_HR_like_SDR_e"/>
    <property type="match status" value="1"/>
</dbReference>
<dbReference type="PANTHER" id="PTHR10491">
    <property type="entry name" value="DTDP-4-DEHYDRORHAMNOSE REDUCTASE"/>
    <property type="match status" value="1"/>
</dbReference>
<dbReference type="NCBIfam" id="TIGR01214">
    <property type="entry name" value="rmlD"/>
    <property type="match status" value="1"/>
</dbReference>
<comment type="similarity">
    <text evidence="1 2">Belongs to the dTDP-4-dehydrorhamnose reductase family.</text>
</comment>
<dbReference type="RefSeq" id="WP_378485911.1">
    <property type="nucleotide sequence ID" value="NZ_JBHUFB010000010.1"/>
</dbReference>
<dbReference type="EC" id="1.1.1.133" evidence="2"/>
<keyword evidence="5" id="KW-1185">Reference proteome</keyword>
<evidence type="ECO:0000313" key="5">
    <source>
        <dbReference type="Proteomes" id="UP001597286"/>
    </source>
</evidence>
<dbReference type="Proteomes" id="UP001597286">
    <property type="component" value="Unassembled WGS sequence"/>
</dbReference>
<organism evidence="4 5">
    <name type="scientific">Rhodococcus gannanensis</name>
    <dbReference type="NCBI Taxonomy" id="1960308"/>
    <lineage>
        <taxon>Bacteria</taxon>
        <taxon>Bacillati</taxon>
        <taxon>Actinomycetota</taxon>
        <taxon>Actinomycetes</taxon>
        <taxon>Mycobacteriales</taxon>
        <taxon>Nocardiaceae</taxon>
        <taxon>Rhodococcus</taxon>
    </lineage>
</organism>
<sequence length="286" mass="29628">MINILVTGAGGQLAGNVIRRGSPGVSIRGLTSSDLDITDAGAVRDAVRPGDVVLNCAAYTAVDAAETDEDAAVAVNATGPRILAEATARVGARLIHVSTDYVFAGDASEPYEVDDPTGPRTAYGRTKLAGEREVLAADPAAVVVRTAWVYTGVGSDFVATMLRLQRERDTVSVVDDQVGSPTYAWDLAGGLLELAGRPDVAGGVLHATNAGRATWFDLARAVFAGVGADPERVRPCTTADFPRPAPRPAFSVLSPTAWARAGLTPLRPWADALADALAQLPPSATD</sequence>
<comment type="pathway">
    <text evidence="2">Carbohydrate biosynthesis; dTDP-L-rhamnose biosynthesis.</text>
</comment>